<feature type="transmembrane region" description="Helical" evidence="3">
    <location>
        <begin position="700"/>
        <end position="723"/>
    </location>
</feature>
<dbReference type="FunCoup" id="A0A067MIS7">
    <property type="interactions" value="4"/>
</dbReference>
<dbReference type="AlphaFoldDB" id="A0A067MIS7"/>
<feature type="compositionally biased region" description="Pro residues" evidence="2">
    <location>
        <begin position="27"/>
        <end position="39"/>
    </location>
</feature>
<dbReference type="PANTHER" id="PTHR31082:SF4">
    <property type="entry name" value="PHEROMONE-REGULATED MEMBRANE PROTEIN 10"/>
    <property type="match status" value="1"/>
</dbReference>
<keyword evidence="6" id="KW-1185">Reference proteome</keyword>
<dbReference type="Proteomes" id="UP000027195">
    <property type="component" value="Unassembled WGS sequence"/>
</dbReference>
<feature type="transmembrane region" description="Helical" evidence="3">
    <location>
        <begin position="743"/>
        <end position="763"/>
    </location>
</feature>
<feature type="region of interest" description="Disordered" evidence="2">
    <location>
        <begin position="1"/>
        <end position="226"/>
    </location>
</feature>
<feature type="transmembrane region" description="Helical" evidence="3">
    <location>
        <begin position="639"/>
        <end position="658"/>
    </location>
</feature>
<keyword evidence="3" id="KW-0812">Transmembrane</keyword>
<feature type="transmembrane region" description="Helical" evidence="3">
    <location>
        <begin position="670"/>
        <end position="688"/>
    </location>
</feature>
<keyword evidence="3" id="KW-0472">Membrane</keyword>
<dbReference type="InterPro" id="IPR010619">
    <property type="entry name" value="ThrE-like_N"/>
</dbReference>
<feature type="transmembrane region" description="Helical" evidence="3">
    <location>
        <begin position="608"/>
        <end position="627"/>
    </location>
</feature>
<feature type="domain" description="Threonine/serine exporter-like N-terminal" evidence="4">
    <location>
        <begin position="287"/>
        <end position="529"/>
    </location>
</feature>
<feature type="compositionally biased region" description="Basic and acidic residues" evidence="2">
    <location>
        <begin position="1"/>
        <end position="13"/>
    </location>
</feature>
<dbReference type="HOGENOM" id="CLU_007078_4_0_1"/>
<feature type="transmembrane region" description="Helical" evidence="3">
    <location>
        <begin position="449"/>
        <end position="468"/>
    </location>
</feature>
<feature type="transmembrane region" description="Helical" evidence="3">
    <location>
        <begin position="420"/>
        <end position="437"/>
    </location>
</feature>
<protein>
    <recommendedName>
        <fullName evidence="4">Threonine/serine exporter-like N-terminal domain-containing protein</fullName>
    </recommendedName>
</protein>
<comment type="similarity">
    <text evidence="1">Belongs to the ThrE exporter (TC 2.A.79) family.</text>
</comment>
<feature type="transmembrane region" description="Helical" evidence="3">
    <location>
        <begin position="511"/>
        <end position="535"/>
    </location>
</feature>
<dbReference type="GO" id="GO:0022857">
    <property type="term" value="F:transmembrane transporter activity"/>
    <property type="evidence" value="ECO:0007669"/>
    <property type="project" value="InterPro"/>
</dbReference>
<feature type="compositionally biased region" description="Basic and acidic residues" evidence="2">
    <location>
        <begin position="98"/>
        <end position="116"/>
    </location>
</feature>
<keyword evidence="3" id="KW-1133">Transmembrane helix</keyword>
<name>A0A067MIS7_BOTB1</name>
<evidence type="ECO:0000313" key="5">
    <source>
        <dbReference type="EMBL" id="KDQ15424.1"/>
    </source>
</evidence>
<feature type="compositionally biased region" description="Polar residues" evidence="2">
    <location>
        <begin position="63"/>
        <end position="77"/>
    </location>
</feature>
<feature type="transmembrane region" description="Helical" evidence="3">
    <location>
        <begin position="474"/>
        <end position="499"/>
    </location>
</feature>
<evidence type="ECO:0000256" key="3">
    <source>
        <dbReference type="SAM" id="Phobius"/>
    </source>
</evidence>
<proteinExistence type="inferred from homology"/>
<feature type="compositionally biased region" description="Low complexity" evidence="2">
    <location>
        <begin position="211"/>
        <end position="223"/>
    </location>
</feature>
<evidence type="ECO:0000256" key="2">
    <source>
        <dbReference type="SAM" id="MobiDB-lite"/>
    </source>
</evidence>
<organism evidence="5 6">
    <name type="scientific">Botryobasidium botryosum (strain FD-172 SS1)</name>
    <dbReference type="NCBI Taxonomy" id="930990"/>
    <lineage>
        <taxon>Eukaryota</taxon>
        <taxon>Fungi</taxon>
        <taxon>Dikarya</taxon>
        <taxon>Basidiomycota</taxon>
        <taxon>Agaricomycotina</taxon>
        <taxon>Agaricomycetes</taxon>
        <taxon>Cantharellales</taxon>
        <taxon>Botryobasidiaceae</taxon>
        <taxon>Botryobasidium</taxon>
    </lineage>
</organism>
<dbReference type="EMBL" id="KL198032">
    <property type="protein sequence ID" value="KDQ15424.1"/>
    <property type="molecule type" value="Genomic_DNA"/>
</dbReference>
<dbReference type="OrthoDB" id="413008at2759"/>
<dbReference type="InterPro" id="IPR051361">
    <property type="entry name" value="ThrE/Ser_Exporter"/>
</dbReference>
<evidence type="ECO:0000313" key="6">
    <source>
        <dbReference type="Proteomes" id="UP000027195"/>
    </source>
</evidence>
<accession>A0A067MIS7</accession>
<feature type="transmembrane region" description="Helical" evidence="3">
    <location>
        <begin position="395"/>
        <end position="414"/>
    </location>
</feature>
<evidence type="ECO:0000259" key="4">
    <source>
        <dbReference type="Pfam" id="PF06738"/>
    </source>
</evidence>
<feature type="compositionally biased region" description="Pro residues" evidence="2">
    <location>
        <begin position="84"/>
        <end position="95"/>
    </location>
</feature>
<gene>
    <name evidence="5" type="ORF">BOTBODRAFT_292023</name>
</gene>
<dbReference type="Pfam" id="PF06738">
    <property type="entry name" value="ThrE"/>
    <property type="match status" value="1"/>
</dbReference>
<feature type="compositionally biased region" description="Polar residues" evidence="2">
    <location>
        <begin position="160"/>
        <end position="174"/>
    </location>
</feature>
<dbReference type="InParanoid" id="A0A067MIS7"/>
<sequence length="776" mass="85521">MSDSNQEHRDSKGRVRFQGESTSDYNPQPPPQHHPPPPEFGEWSEGVIPLRQEYLGPREQPFHPSSSRHGSEQNPASQPHVLLPVPPPPPPPPPLERTITEEREFGSQETLKDDSPRGSVDPKSSDPAYPSPAHIKPGMSPPSAPLRSALRPTARRTVSESHFVQPSLSRTSSLLEEGGVRGERDSPNHNVFNSLFQGFSLNRQRSRPRSRASSVGSVGSARSTWSDYRKRNESTLSLQGAQLVDEFDPLVTGVRPRGKKKRLRMRRRSSQASVVSHIEPVETRHKFILRLAKALMAFGAPSHRIESQLQATARILEVEASFVHMPSIIIASFDDPDTGNSITHFVKCQGRLVLGSLQEVHDVYKQVVHDAIGAADGLAKLSELLKRPLIYGPKARCFISFACASLICPIAFGGSFLDTLVAGLCGVLLCALQVWAAEKSPLYSSIFEISVSILISFIARLLSSIIGNKQWFCYSAISSSGVVLILPGFLVLCSALELASKNYVSGSVKMVYAIVYSLFLGFSLTVGSDLGFLLWPAARHIRELATRSMEQAVYVHGSFVSDNSTAIPSFSGVFTYQNKTDIPLLNEFHYRVKGCYRDPAYPWYLQPFPWWTMFITVPLYSIAISSWNMQPVKTFTERWLMFIMVLISCTSFTVNYYASKYIYDRGDIVSTLGAFTVGFLGNSFSRIAGVAPERYKGPAFVVMVTGILFLVPSGIAAVGGFASNYRGQSTDQYLAGLTIGLRMVQVAIGITVGLFVSGLMVYWPGSKNKHTAVFAL</sequence>
<feature type="compositionally biased region" description="Basic and acidic residues" evidence="2">
    <location>
        <begin position="178"/>
        <end position="187"/>
    </location>
</feature>
<evidence type="ECO:0000256" key="1">
    <source>
        <dbReference type="ARBA" id="ARBA00034125"/>
    </source>
</evidence>
<reference evidence="6" key="1">
    <citation type="journal article" date="2014" name="Proc. Natl. Acad. Sci. U.S.A.">
        <title>Extensive sampling of basidiomycete genomes demonstrates inadequacy of the white-rot/brown-rot paradigm for wood decay fungi.</title>
        <authorList>
            <person name="Riley R."/>
            <person name="Salamov A.A."/>
            <person name="Brown D.W."/>
            <person name="Nagy L.G."/>
            <person name="Floudas D."/>
            <person name="Held B.W."/>
            <person name="Levasseur A."/>
            <person name="Lombard V."/>
            <person name="Morin E."/>
            <person name="Otillar R."/>
            <person name="Lindquist E.A."/>
            <person name="Sun H."/>
            <person name="LaButti K.M."/>
            <person name="Schmutz J."/>
            <person name="Jabbour D."/>
            <person name="Luo H."/>
            <person name="Baker S.E."/>
            <person name="Pisabarro A.G."/>
            <person name="Walton J.D."/>
            <person name="Blanchette R.A."/>
            <person name="Henrissat B."/>
            <person name="Martin F."/>
            <person name="Cullen D."/>
            <person name="Hibbett D.S."/>
            <person name="Grigoriev I.V."/>
        </authorList>
    </citation>
    <scope>NUCLEOTIDE SEQUENCE [LARGE SCALE GENOMIC DNA]</scope>
    <source>
        <strain evidence="6">FD-172 SS1</strain>
    </source>
</reference>
<feature type="compositionally biased region" description="Polar residues" evidence="2">
    <location>
        <begin position="188"/>
        <end position="203"/>
    </location>
</feature>
<dbReference type="PANTHER" id="PTHR31082">
    <property type="entry name" value="PHEROMONE-REGULATED MEMBRANE PROTEIN 10"/>
    <property type="match status" value="1"/>
</dbReference>